<name>A0ABD1TJZ3_9LAMI</name>
<dbReference type="AlphaFoldDB" id="A0ABD1TJZ3"/>
<dbReference type="EMBL" id="JBFOLK010000005">
    <property type="protein sequence ID" value="KAL2512994.1"/>
    <property type="molecule type" value="Genomic_DNA"/>
</dbReference>
<protein>
    <submittedName>
        <fullName evidence="2">Transposase 23 domain-containing protein</fullName>
    </submittedName>
</protein>
<evidence type="ECO:0000256" key="1">
    <source>
        <dbReference type="SAM" id="Coils"/>
    </source>
</evidence>
<feature type="coiled-coil region" evidence="1">
    <location>
        <begin position="107"/>
        <end position="144"/>
    </location>
</feature>
<comment type="caution">
    <text evidence="2">The sequence shown here is derived from an EMBL/GenBank/DDBJ whole genome shotgun (WGS) entry which is preliminary data.</text>
</comment>
<dbReference type="Proteomes" id="UP001604336">
    <property type="component" value="Unassembled WGS sequence"/>
</dbReference>
<proteinExistence type="predicted"/>
<accession>A0ABD1TJZ3</accession>
<keyword evidence="1" id="KW-0175">Coiled coil</keyword>
<gene>
    <name evidence="2" type="ORF">Adt_18594</name>
</gene>
<organism evidence="2 3">
    <name type="scientific">Abeliophyllum distichum</name>
    <dbReference type="NCBI Taxonomy" id="126358"/>
    <lineage>
        <taxon>Eukaryota</taxon>
        <taxon>Viridiplantae</taxon>
        <taxon>Streptophyta</taxon>
        <taxon>Embryophyta</taxon>
        <taxon>Tracheophyta</taxon>
        <taxon>Spermatophyta</taxon>
        <taxon>Magnoliopsida</taxon>
        <taxon>eudicotyledons</taxon>
        <taxon>Gunneridae</taxon>
        <taxon>Pentapetalae</taxon>
        <taxon>asterids</taxon>
        <taxon>lamiids</taxon>
        <taxon>Lamiales</taxon>
        <taxon>Oleaceae</taxon>
        <taxon>Forsythieae</taxon>
        <taxon>Abeliophyllum</taxon>
    </lineage>
</organism>
<evidence type="ECO:0000313" key="2">
    <source>
        <dbReference type="EMBL" id="KAL2512994.1"/>
    </source>
</evidence>
<reference evidence="3" key="1">
    <citation type="submission" date="2024-07" db="EMBL/GenBank/DDBJ databases">
        <title>Two chromosome-level genome assemblies of Korean endemic species Abeliophyllum distichum and Forsythia ovata (Oleaceae).</title>
        <authorList>
            <person name="Jang H."/>
        </authorList>
    </citation>
    <scope>NUCLEOTIDE SEQUENCE [LARGE SCALE GENOMIC DNA]</scope>
</reference>
<evidence type="ECO:0000313" key="3">
    <source>
        <dbReference type="Proteomes" id="UP001604336"/>
    </source>
</evidence>
<sequence>MDPPKKKRCPAVLKMVPENNVQRMELEFNELGQVVGKNSDKFASIVGAMKNIEYCAQSISDTPGEDSIRDDAIARILGPKNRGRVRGLRFGTTPSKVDAQIQSTGRVRALESQLQTQSEKMETLEEKVEVLLKLSQQNQNKNAEDINSHAFTPQSQQGSGFHGGNEQENRSCQLLYWYKFEGDEVVAEGKIASTDPSAKMHHMPLG</sequence>
<keyword evidence="3" id="KW-1185">Reference proteome</keyword>